<dbReference type="GO" id="GO:0031499">
    <property type="term" value="C:TRAMP complex"/>
    <property type="evidence" value="ECO:0007669"/>
    <property type="project" value="TreeGrafter"/>
</dbReference>
<dbReference type="CDD" id="cd05402">
    <property type="entry name" value="NT_PAP_TUTase"/>
    <property type="match status" value="1"/>
</dbReference>
<dbReference type="GO" id="GO:0000774">
    <property type="term" value="F:adenyl-nucleotide exchange factor activity"/>
    <property type="evidence" value="ECO:0007669"/>
    <property type="project" value="InterPro"/>
</dbReference>
<dbReference type="GO" id="GO:0005730">
    <property type="term" value="C:nucleolus"/>
    <property type="evidence" value="ECO:0007669"/>
    <property type="project" value="TreeGrafter"/>
</dbReference>
<dbReference type="CDD" id="cd00446">
    <property type="entry name" value="GrpE"/>
    <property type="match status" value="1"/>
</dbReference>
<dbReference type="PANTHER" id="PTHR23092">
    <property type="entry name" value="POLY(A) RNA POLYMERASE"/>
    <property type="match status" value="1"/>
</dbReference>
<dbReference type="SUPFAM" id="SSF51064">
    <property type="entry name" value="Head domain of nucleotide exchange factor GrpE"/>
    <property type="match status" value="1"/>
</dbReference>
<dbReference type="Gene3D" id="3.90.20.20">
    <property type="match status" value="1"/>
</dbReference>
<evidence type="ECO:0000313" key="12">
    <source>
        <dbReference type="Proteomes" id="UP000383932"/>
    </source>
</evidence>
<dbReference type="GO" id="GO:0046872">
    <property type="term" value="F:metal ion binding"/>
    <property type="evidence" value="ECO:0007669"/>
    <property type="project" value="UniProtKB-KW"/>
</dbReference>
<keyword evidence="7" id="KW-0496">Mitochondrion</keyword>
<evidence type="ECO:0000256" key="4">
    <source>
        <dbReference type="ARBA" id="ARBA00022723"/>
    </source>
</evidence>
<organism evidence="11 12">
    <name type="scientific">Ceratobasidium theobromae</name>
    <dbReference type="NCBI Taxonomy" id="1582974"/>
    <lineage>
        <taxon>Eukaryota</taxon>
        <taxon>Fungi</taxon>
        <taxon>Dikarya</taxon>
        <taxon>Basidiomycota</taxon>
        <taxon>Agaricomycotina</taxon>
        <taxon>Agaricomycetes</taxon>
        <taxon>Cantharellales</taxon>
        <taxon>Ceratobasidiaceae</taxon>
        <taxon>Ceratobasidium</taxon>
    </lineage>
</organism>
<feature type="compositionally biased region" description="Polar residues" evidence="8">
    <location>
        <begin position="1131"/>
        <end position="1152"/>
    </location>
</feature>
<dbReference type="Gene3D" id="3.30.460.10">
    <property type="entry name" value="Beta Polymerase, domain 2"/>
    <property type="match status" value="1"/>
</dbReference>
<dbReference type="GO" id="GO:0042803">
    <property type="term" value="F:protein homodimerization activity"/>
    <property type="evidence" value="ECO:0007669"/>
    <property type="project" value="InterPro"/>
</dbReference>
<evidence type="ECO:0000256" key="5">
    <source>
        <dbReference type="ARBA" id="ARBA00022842"/>
    </source>
</evidence>
<dbReference type="InterPro" id="IPR013805">
    <property type="entry name" value="GrpE_CC"/>
</dbReference>
<gene>
    <name evidence="11" type="ORF">CTheo_1122</name>
</gene>
<proteinExistence type="inferred from homology"/>
<dbReference type="GO" id="GO:0003729">
    <property type="term" value="F:mRNA binding"/>
    <property type="evidence" value="ECO:0007669"/>
    <property type="project" value="TreeGrafter"/>
</dbReference>
<feature type="region of interest" description="Disordered" evidence="8">
    <location>
        <begin position="636"/>
        <end position="738"/>
    </location>
</feature>
<feature type="domain" description="PAP-associated" evidence="9">
    <location>
        <begin position="283"/>
        <end position="344"/>
    </location>
</feature>
<dbReference type="PANTHER" id="PTHR23092:SF15">
    <property type="entry name" value="INACTIVE NON-CANONICAL POLY(A) RNA POLYMERASE PROTEIN TRF4-2-RELATED"/>
    <property type="match status" value="1"/>
</dbReference>
<dbReference type="Pfam" id="PF01025">
    <property type="entry name" value="GrpE"/>
    <property type="match status" value="1"/>
</dbReference>
<keyword evidence="4" id="KW-0479">Metal-binding</keyword>
<dbReference type="GO" id="GO:0031123">
    <property type="term" value="P:RNA 3'-end processing"/>
    <property type="evidence" value="ECO:0007669"/>
    <property type="project" value="TreeGrafter"/>
</dbReference>
<dbReference type="InterPro" id="IPR043519">
    <property type="entry name" value="NT_sf"/>
</dbReference>
<comment type="similarity">
    <text evidence="3">Belongs to the GrpE family.</text>
</comment>
<dbReference type="SUPFAM" id="SSF81631">
    <property type="entry name" value="PAP/OAS1 substrate-binding domain"/>
    <property type="match status" value="1"/>
</dbReference>
<dbReference type="SUPFAM" id="SSF58014">
    <property type="entry name" value="Coiled-coil domain of nucleotide exchange factor GrpE"/>
    <property type="match status" value="1"/>
</dbReference>
<feature type="compositionally biased region" description="Basic and acidic residues" evidence="8">
    <location>
        <begin position="497"/>
        <end position="514"/>
    </location>
</feature>
<dbReference type="SUPFAM" id="SSF81301">
    <property type="entry name" value="Nucleotidyltransferase"/>
    <property type="match status" value="1"/>
</dbReference>
<evidence type="ECO:0000256" key="7">
    <source>
        <dbReference type="RuleBase" id="RU000640"/>
    </source>
</evidence>
<dbReference type="Gene3D" id="2.30.22.10">
    <property type="entry name" value="Head domain of nucleotide exchange factor GrpE"/>
    <property type="match status" value="1"/>
</dbReference>
<evidence type="ECO:0000313" key="11">
    <source>
        <dbReference type="EMBL" id="KAB5595445.1"/>
    </source>
</evidence>
<feature type="region of interest" description="Disordered" evidence="8">
    <location>
        <begin position="533"/>
        <end position="574"/>
    </location>
</feature>
<protein>
    <recommendedName>
        <fullName evidence="7">GrpE protein homolog</fullName>
    </recommendedName>
</protein>
<evidence type="ECO:0000256" key="8">
    <source>
        <dbReference type="SAM" id="MobiDB-lite"/>
    </source>
</evidence>
<feature type="region of interest" description="Disordered" evidence="8">
    <location>
        <begin position="447"/>
        <end position="521"/>
    </location>
</feature>
<name>A0A5N5QUL0_9AGAM</name>
<evidence type="ECO:0000256" key="2">
    <source>
        <dbReference type="ARBA" id="ARBA00008593"/>
    </source>
</evidence>
<comment type="function">
    <text evidence="7">Essential component of the PAM complex, a complex required for the translocation of transit peptide-containing proteins from the inner membrane into the mitochondrial matrix in an ATP-dependent manner.</text>
</comment>
<dbReference type="GO" id="GO:0005759">
    <property type="term" value="C:mitochondrial matrix"/>
    <property type="evidence" value="ECO:0007669"/>
    <property type="project" value="UniProtKB-SubCell"/>
</dbReference>
<feature type="region of interest" description="Disordered" evidence="8">
    <location>
        <begin position="1018"/>
        <end position="1056"/>
    </location>
</feature>
<evidence type="ECO:0000256" key="1">
    <source>
        <dbReference type="ARBA" id="ARBA00004305"/>
    </source>
</evidence>
<feature type="region of interest" description="Disordered" evidence="8">
    <location>
        <begin position="1103"/>
        <end position="1169"/>
    </location>
</feature>
<dbReference type="GO" id="GO:0006457">
    <property type="term" value="P:protein folding"/>
    <property type="evidence" value="ECO:0007669"/>
    <property type="project" value="InterPro"/>
</dbReference>
<feature type="compositionally biased region" description="Pro residues" evidence="8">
    <location>
        <begin position="652"/>
        <end position="662"/>
    </location>
</feature>
<dbReference type="InterPro" id="IPR002058">
    <property type="entry name" value="PAP_assoc"/>
</dbReference>
<dbReference type="GO" id="GO:0010605">
    <property type="term" value="P:negative regulation of macromolecule metabolic process"/>
    <property type="evidence" value="ECO:0007669"/>
    <property type="project" value="UniProtKB-ARBA"/>
</dbReference>
<dbReference type="Pfam" id="PF22600">
    <property type="entry name" value="MTPAP-like_central"/>
    <property type="match status" value="1"/>
</dbReference>
<dbReference type="GO" id="GO:0043634">
    <property type="term" value="P:polyadenylation-dependent ncRNA catabolic process"/>
    <property type="evidence" value="ECO:0007669"/>
    <property type="project" value="TreeGrafter"/>
</dbReference>
<dbReference type="PRINTS" id="PR00773">
    <property type="entry name" value="GRPEPROTEIN"/>
</dbReference>
<dbReference type="InterPro" id="IPR045862">
    <property type="entry name" value="Trf4-like"/>
</dbReference>
<dbReference type="HAMAP" id="MF_01151">
    <property type="entry name" value="GrpE"/>
    <property type="match status" value="1"/>
</dbReference>
<evidence type="ECO:0000256" key="6">
    <source>
        <dbReference type="ARBA" id="ARBA00023186"/>
    </source>
</evidence>
<feature type="region of interest" description="Disordered" evidence="8">
    <location>
        <begin position="1320"/>
        <end position="1340"/>
    </location>
</feature>
<keyword evidence="6 7" id="KW-0143">Chaperone</keyword>
<feature type="region of interest" description="Disordered" evidence="8">
    <location>
        <begin position="1254"/>
        <end position="1305"/>
    </location>
</feature>
<dbReference type="OrthoDB" id="273917at2759"/>
<dbReference type="Gene3D" id="1.10.1410.10">
    <property type="match status" value="1"/>
</dbReference>
<dbReference type="InterPro" id="IPR054708">
    <property type="entry name" value="MTPAP-like_central"/>
</dbReference>
<dbReference type="EMBL" id="SSOP01000009">
    <property type="protein sequence ID" value="KAB5595445.1"/>
    <property type="molecule type" value="Genomic_DNA"/>
</dbReference>
<reference evidence="11 12" key="1">
    <citation type="journal article" date="2019" name="Fungal Biol. Biotechnol.">
        <title>Draft genome sequence of fastidious pathogen Ceratobasidium theobromae, which causes vascular-streak dieback in Theobroma cacao.</title>
        <authorList>
            <person name="Ali S.S."/>
            <person name="Asman A."/>
            <person name="Shao J."/>
            <person name="Firmansyah A.P."/>
            <person name="Susilo A.W."/>
            <person name="Rosmana A."/>
            <person name="McMahon P."/>
            <person name="Junaid M."/>
            <person name="Guest D."/>
            <person name="Kheng T.Y."/>
            <person name="Meinhardt L.W."/>
            <person name="Bailey B.A."/>
        </authorList>
    </citation>
    <scope>NUCLEOTIDE SEQUENCE [LARGE SCALE GENOMIC DNA]</scope>
    <source>
        <strain evidence="11 12">CT2</strain>
    </source>
</reference>
<dbReference type="FunFam" id="2.30.22.10:FF:000002">
    <property type="entry name" value="GrpE protein homolog"/>
    <property type="match status" value="1"/>
</dbReference>
<comment type="caution">
    <text evidence="11">The sequence shown here is derived from an EMBL/GenBank/DDBJ whole genome shotgun (WGS) entry which is preliminary data.</text>
</comment>
<sequence>MSTDFNGQDDFISFGEIDLEFSKDKADESLQHNVEDQYDHRGSERRRAFEQLRREGGYLNFKQNQHASSRIRPWTISVDWEACRNVSEMLHQEILAYVEYISPTERERRTRAMVVTMITRTIESRWSDAIVQPFGSFETGLYLPLGDIDLVVSSESISRVAPGNALGWIARALKDRGLANNVQIIAKAKVPIVKFVTTFGGFKVDISLNQVNGVTAGKIINNFLARLPALRPLALIFKAFLSQRDMNEVYNGGLGSYSVVCMVLSFLQLHPKIRNAEIDPNKNLGILLIELFQYYGDYFHYEHTGISLRGGGQLFNKRARGWGLVLPRQTQSILSIEDPQDPSNDVSKGSFNMGRIRTTLSGGHSSLTTAMFERNDQLAAKRQDRYVKLRHLEPLVEADAMSILGSILSVSQETINHRRMVAELYDSGELHKELGIDFESISDGYHSAQASPVTKPPSLLARLGGEDERQPKRRRRSRSLSPGEVNEYDSEGSAWKAADEGARGESDSEDDGRYGVESARKRRKKESAGDIIWISDESEGEPAPEKGLSISGASRRAEKARSRKVSATEAAERDRIDRRREFWRSKGPAVPKWSVGVRVAHFPTDNLHGSSSFTFLSNDLLVMTSRKDLSVSERIAALQRGSSPQPQGGRPTSPPGTPPKPPITHSLKDKIAHFDALGSAPKPIGSFGLGAPVGRETTSRELYGNRIPGVPYKPARSVSSSRAFSQLSNSSDSSLDRDALIRDSAHSRTSSYQSPEVFEADAAAISPLDNDQSLRKTDSPVPEVRRVDSLTEHWVDAQQSKPGLSVDTTADASAVLAPPSPLPETDEAVPPPAGPITPLTRTLLSHLSAFPHTPSRLGNETPVSIMVETGSLADGEQPKLVPEDPGSIPSSPVATGMQLLGLSDDHIAGDTTPTFEGNELEGTTSAEPSTSSSAVLAPVPHAAEEGPKTPLARSIDVAGSIDSVTLGQPITSTGGDASHGDMLTTGNILQLNAESSQLTPGVPPSGPSSVIVEADSVAHSLQPSPTPERHPGARTPEPPSAVTPKQGLSELPAVPSGTLPLSAASLRLLGVESGKGGRNGTETPMSVVVETGSTDERLHDLEEVEPPTSTPAPASPATSYFEEPTPDVTGTDVSDVSRASTSSVDIANSEPDNPTDAAKQGASVPPNNLPAIATNIRGLQVIDPASADQGDAFGMKTPTVMAPSIGIIPTSPPARAPNFIHKSRSRPDLSSSAVSDSNLACSAQGEVLGIPNSGLQRRATIGSNPKQAARRRVSRVPQMQLLPSGQWGVVDDDSDDDNTISRQVHARTATPPIWLVRRSMSAQAESSAEKPAGEATESGDLVAQLKAKEEEIKDITNRLRYAQADFLNLQRNAQREKEQTRDYAITKLAADLVGTVDVLSLALKSVPEEARKGNQLYEGVEMTQKSLLQSLAKYGVEQYDPTGEKFDPNLHEALYTAPIPGKEPGTVIETQKLGYKIKDRILRAAQVGVVQESS</sequence>
<comment type="subcellular location">
    <subcellularLocation>
        <location evidence="1 7">Mitochondrion matrix</location>
    </subcellularLocation>
</comment>
<feature type="compositionally biased region" description="Low complexity" evidence="8">
    <location>
        <begin position="639"/>
        <end position="651"/>
    </location>
</feature>
<feature type="domain" description="Poly(A) RNA polymerase mitochondrial-like central palm" evidence="10">
    <location>
        <begin position="90"/>
        <end position="223"/>
    </location>
</feature>
<evidence type="ECO:0000256" key="3">
    <source>
        <dbReference type="ARBA" id="ARBA00009054"/>
    </source>
</evidence>
<dbReference type="PROSITE" id="PS01071">
    <property type="entry name" value="GRPE"/>
    <property type="match status" value="1"/>
</dbReference>
<keyword evidence="5" id="KW-0460">Magnesium</keyword>
<dbReference type="InterPro" id="IPR000740">
    <property type="entry name" value="GrpE"/>
</dbReference>
<feature type="compositionally biased region" description="Low complexity" evidence="8">
    <location>
        <begin position="923"/>
        <end position="934"/>
    </location>
</feature>
<feature type="region of interest" description="Disordered" evidence="8">
    <location>
        <begin position="874"/>
        <end position="935"/>
    </location>
</feature>
<evidence type="ECO:0000259" key="9">
    <source>
        <dbReference type="Pfam" id="PF03828"/>
    </source>
</evidence>
<dbReference type="Pfam" id="PF03828">
    <property type="entry name" value="PAP_assoc"/>
    <property type="match status" value="1"/>
</dbReference>
<accession>A0A5N5QUL0</accession>
<dbReference type="GO" id="GO:1990817">
    <property type="term" value="F:poly(A) RNA polymerase activity"/>
    <property type="evidence" value="ECO:0007669"/>
    <property type="project" value="InterPro"/>
</dbReference>
<dbReference type="Proteomes" id="UP000383932">
    <property type="component" value="Unassembled WGS sequence"/>
</dbReference>
<evidence type="ECO:0000259" key="10">
    <source>
        <dbReference type="Pfam" id="PF22600"/>
    </source>
</evidence>
<dbReference type="InterPro" id="IPR009012">
    <property type="entry name" value="GrpE_head"/>
</dbReference>
<comment type="similarity">
    <text evidence="2">Belongs to the DNA polymerase type-B-like family.</text>
</comment>
<keyword evidence="12" id="KW-1185">Reference proteome</keyword>
<dbReference type="GO" id="GO:0051087">
    <property type="term" value="F:protein-folding chaperone binding"/>
    <property type="evidence" value="ECO:0007669"/>
    <property type="project" value="InterPro"/>
</dbReference>